<gene>
    <name evidence="3" type="ORF">SAMN04488087_0903</name>
</gene>
<sequence>MMVRMLSLAALLMWLGGVAYAQEKETAAPDTLKADAVIYMKGLTCEMCARSVSVALQRVEGVADVQVFLEKPQRALLTLKEDAQVSEKALRTAVEKAGFEVEGVRLRGKKKKGSS</sequence>
<dbReference type="STRING" id="633813.SAMN04488087_0903"/>
<evidence type="ECO:0000313" key="3">
    <source>
        <dbReference type="EMBL" id="SHK33610.1"/>
    </source>
</evidence>
<dbReference type="PROSITE" id="PS50846">
    <property type="entry name" value="HMA_2"/>
    <property type="match status" value="1"/>
</dbReference>
<dbReference type="Proteomes" id="UP000185812">
    <property type="component" value="Unassembled WGS sequence"/>
</dbReference>
<feature type="chain" id="PRO_5012432340" evidence="1">
    <location>
        <begin position="22"/>
        <end position="115"/>
    </location>
</feature>
<dbReference type="InterPro" id="IPR036163">
    <property type="entry name" value="HMA_dom_sf"/>
</dbReference>
<feature type="domain" description="HMA" evidence="2">
    <location>
        <begin position="34"/>
        <end position="102"/>
    </location>
</feature>
<organism evidence="3 4">
    <name type="scientific">Rhodothermus profundi</name>
    <dbReference type="NCBI Taxonomy" id="633813"/>
    <lineage>
        <taxon>Bacteria</taxon>
        <taxon>Pseudomonadati</taxon>
        <taxon>Rhodothermota</taxon>
        <taxon>Rhodothermia</taxon>
        <taxon>Rhodothermales</taxon>
        <taxon>Rhodothermaceae</taxon>
        <taxon>Rhodothermus</taxon>
    </lineage>
</organism>
<keyword evidence="1" id="KW-0732">Signal</keyword>
<evidence type="ECO:0000259" key="2">
    <source>
        <dbReference type="PROSITE" id="PS50846"/>
    </source>
</evidence>
<accession>A0A1M6RMI7</accession>
<dbReference type="Gene3D" id="3.30.70.100">
    <property type="match status" value="1"/>
</dbReference>
<protein>
    <submittedName>
        <fullName evidence="3">Copper chaperone CopZ</fullName>
    </submittedName>
</protein>
<dbReference type="InterPro" id="IPR006121">
    <property type="entry name" value="HMA_dom"/>
</dbReference>
<dbReference type="SUPFAM" id="SSF55008">
    <property type="entry name" value="HMA, heavy metal-associated domain"/>
    <property type="match status" value="1"/>
</dbReference>
<proteinExistence type="predicted"/>
<name>A0A1M6RMI7_9BACT</name>
<dbReference type="Pfam" id="PF00403">
    <property type="entry name" value="HMA"/>
    <property type="match status" value="1"/>
</dbReference>
<dbReference type="AlphaFoldDB" id="A0A1M6RMI7"/>
<dbReference type="EMBL" id="FRAU01000002">
    <property type="protein sequence ID" value="SHK33610.1"/>
    <property type="molecule type" value="Genomic_DNA"/>
</dbReference>
<dbReference type="GO" id="GO:0046872">
    <property type="term" value="F:metal ion binding"/>
    <property type="evidence" value="ECO:0007669"/>
    <property type="project" value="InterPro"/>
</dbReference>
<feature type="signal peptide" evidence="1">
    <location>
        <begin position="1"/>
        <end position="21"/>
    </location>
</feature>
<dbReference type="RefSeq" id="WP_218587564.1">
    <property type="nucleotide sequence ID" value="NZ_FRAU01000002.1"/>
</dbReference>
<dbReference type="CDD" id="cd00371">
    <property type="entry name" value="HMA"/>
    <property type="match status" value="1"/>
</dbReference>
<keyword evidence="4" id="KW-1185">Reference proteome</keyword>
<evidence type="ECO:0000256" key="1">
    <source>
        <dbReference type="SAM" id="SignalP"/>
    </source>
</evidence>
<evidence type="ECO:0000313" key="4">
    <source>
        <dbReference type="Proteomes" id="UP000185812"/>
    </source>
</evidence>
<reference evidence="4" key="1">
    <citation type="submission" date="2016-11" db="EMBL/GenBank/DDBJ databases">
        <authorList>
            <person name="Varghese N."/>
            <person name="Submissions S."/>
        </authorList>
    </citation>
    <scope>NUCLEOTIDE SEQUENCE [LARGE SCALE GENOMIC DNA]</scope>
    <source>
        <strain evidence="4">DSM 22212</strain>
    </source>
</reference>